<protein>
    <submittedName>
        <fullName evidence="3">NAD-dependent epimerase/dehydratase family protein</fullName>
    </submittedName>
</protein>
<dbReference type="Gene3D" id="3.40.50.720">
    <property type="entry name" value="NAD(P)-binding Rossmann-like Domain"/>
    <property type="match status" value="1"/>
</dbReference>
<proteinExistence type="inferred from homology"/>
<evidence type="ECO:0000313" key="3">
    <source>
        <dbReference type="EMBL" id="MBD7969175.1"/>
    </source>
</evidence>
<comment type="caution">
    <text evidence="3">The sequence shown here is derived from an EMBL/GenBank/DDBJ whole genome shotgun (WGS) entry which is preliminary data.</text>
</comment>
<evidence type="ECO:0000313" key="4">
    <source>
        <dbReference type="Proteomes" id="UP000608071"/>
    </source>
</evidence>
<organism evidence="3 4">
    <name type="scientific">Paenibacillus gallinarum</name>
    <dbReference type="NCBI Taxonomy" id="2762232"/>
    <lineage>
        <taxon>Bacteria</taxon>
        <taxon>Bacillati</taxon>
        <taxon>Bacillota</taxon>
        <taxon>Bacilli</taxon>
        <taxon>Bacillales</taxon>
        <taxon>Paenibacillaceae</taxon>
        <taxon>Paenibacillus</taxon>
    </lineage>
</organism>
<feature type="domain" description="NAD-dependent epimerase/dehydratase" evidence="2">
    <location>
        <begin position="11"/>
        <end position="219"/>
    </location>
</feature>
<dbReference type="Proteomes" id="UP000608071">
    <property type="component" value="Unassembled WGS sequence"/>
</dbReference>
<evidence type="ECO:0000259" key="2">
    <source>
        <dbReference type="Pfam" id="PF01370"/>
    </source>
</evidence>
<accession>A0ABR8T090</accession>
<dbReference type="SUPFAM" id="SSF51735">
    <property type="entry name" value="NAD(P)-binding Rossmann-fold domains"/>
    <property type="match status" value="1"/>
</dbReference>
<dbReference type="PANTHER" id="PTHR43000">
    <property type="entry name" value="DTDP-D-GLUCOSE 4,6-DEHYDRATASE-RELATED"/>
    <property type="match status" value="1"/>
</dbReference>
<name>A0ABR8T090_9BACL</name>
<reference evidence="3 4" key="1">
    <citation type="submission" date="2020-08" db="EMBL/GenBank/DDBJ databases">
        <title>A Genomic Blueprint of the Chicken Gut Microbiome.</title>
        <authorList>
            <person name="Gilroy R."/>
            <person name="Ravi A."/>
            <person name="Getino M."/>
            <person name="Pursley I."/>
            <person name="Horton D.L."/>
            <person name="Alikhan N.-F."/>
            <person name="Baker D."/>
            <person name="Gharbi K."/>
            <person name="Hall N."/>
            <person name="Watson M."/>
            <person name="Adriaenssens E.M."/>
            <person name="Foster-Nyarko E."/>
            <person name="Jarju S."/>
            <person name="Secka A."/>
            <person name="Antonio M."/>
            <person name="Oren A."/>
            <person name="Chaudhuri R."/>
            <person name="La Ragione R.M."/>
            <person name="Hildebrand F."/>
            <person name="Pallen M.J."/>
        </authorList>
    </citation>
    <scope>NUCLEOTIDE SEQUENCE [LARGE SCALE GENOMIC DNA]</scope>
    <source>
        <strain evidence="3 4">Sa2BVA9</strain>
    </source>
</reference>
<comment type="similarity">
    <text evidence="1">Belongs to the NAD(P)-dependent epimerase/dehydratase family.</text>
</comment>
<evidence type="ECO:0000256" key="1">
    <source>
        <dbReference type="ARBA" id="ARBA00007637"/>
    </source>
</evidence>
<dbReference type="EMBL" id="JACSQL010000006">
    <property type="protein sequence ID" value="MBD7969175.1"/>
    <property type="molecule type" value="Genomic_DNA"/>
</dbReference>
<dbReference type="InterPro" id="IPR036291">
    <property type="entry name" value="NAD(P)-bd_dom_sf"/>
</dbReference>
<keyword evidence="4" id="KW-1185">Reference proteome</keyword>
<gene>
    <name evidence="3" type="ORF">H9647_13945</name>
</gene>
<sequence>MLSKNEHVVVGTGPLGLALINELLKQGKSVKAVNRSGKAFVPKSVPCIKSDITDLENTRNILKNASVIYNATGLPYREWPTVLPIIMNNLIQASSENDVKLVYADNLYAYGPQKEPFHENMAYQPVGEKTRVRAQLATTLMDAVKQGKLRATIGRGSDFYGPYALNAMLGQRVFLHLLEGKAVELIGNPDTLHSHIFIKDFARGLTILGDEDQAVGEVWHIPHAAPMTTRQLVEQISSRLSKVPKYRIANKFIVNVTGLFNPFMRDFKELMYQQDQNFIVDSSKFNNHFAFDTTSHEQAIKETSDWYIKQQK</sequence>
<dbReference type="InterPro" id="IPR001509">
    <property type="entry name" value="Epimerase_deHydtase"/>
</dbReference>
<dbReference type="Pfam" id="PF01370">
    <property type="entry name" value="Epimerase"/>
    <property type="match status" value="1"/>
</dbReference>
<dbReference type="RefSeq" id="WP_191800946.1">
    <property type="nucleotide sequence ID" value="NZ_JACSQL010000006.1"/>
</dbReference>